<evidence type="ECO:0000259" key="8">
    <source>
        <dbReference type="Pfam" id="PF20772"/>
    </source>
</evidence>
<dbReference type="SUPFAM" id="SSF75625">
    <property type="entry name" value="YebC-like"/>
    <property type="match status" value="1"/>
</dbReference>
<sequence length="246" mass="26829">MSGHSKWHNIQAKKGKMDAKKGKIFTKIGKELAIASKNGGSNPDTNAKLRDVIAKAKANNMPQDTVTRAIKKGAGEMEGVNYEEIVYEGYGPSGVAVIVKTLTDNKNRTAGNVRAAFTKQGGNMGSTGCVSFMFQTKGQIVIERQDNMDEDEIMMLALDAGAEDFDAQEEVFEITTTPEDFGTVREALEGAGLEFLSAEVTMIPDTMSAVDMETAVKIQKLIDKLEDDDDVQDVYHNAEFPEGFEE</sequence>
<organism evidence="9 10">
    <name type="scientific">Clostridium tanneri</name>
    <dbReference type="NCBI Taxonomy" id="3037988"/>
    <lineage>
        <taxon>Bacteria</taxon>
        <taxon>Bacillati</taxon>
        <taxon>Bacillota</taxon>
        <taxon>Clostridia</taxon>
        <taxon>Eubacteriales</taxon>
        <taxon>Clostridiaceae</taxon>
        <taxon>Clostridium</taxon>
    </lineage>
</organism>
<evidence type="ECO:0000256" key="1">
    <source>
        <dbReference type="ARBA" id="ARBA00008724"/>
    </source>
</evidence>
<evidence type="ECO:0000256" key="4">
    <source>
        <dbReference type="ARBA" id="ARBA00023125"/>
    </source>
</evidence>
<evidence type="ECO:0000256" key="3">
    <source>
        <dbReference type="ARBA" id="ARBA00023015"/>
    </source>
</evidence>
<dbReference type="PANTHER" id="PTHR12532">
    <property type="entry name" value="TRANSLATIONAL ACTIVATOR OF CYTOCHROME C OXIDASE 1"/>
    <property type="match status" value="1"/>
</dbReference>
<dbReference type="InterPro" id="IPR048300">
    <property type="entry name" value="TACO1_YebC-like_2nd/3rd_dom"/>
</dbReference>
<protein>
    <recommendedName>
        <fullName evidence="6">Probable transcriptional regulatory protein P8V03_02030</fullName>
    </recommendedName>
</protein>
<name>A0ABU4JPP0_9CLOT</name>
<comment type="subcellular location">
    <subcellularLocation>
        <location evidence="6">Cytoplasm</location>
    </subcellularLocation>
</comment>
<comment type="similarity">
    <text evidence="1 6">Belongs to the TACO1 family.</text>
</comment>
<keyword evidence="10" id="KW-1185">Reference proteome</keyword>
<dbReference type="Pfam" id="PF20772">
    <property type="entry name" value="TACO1_YebC_N"/>
    <property type="match status" value="1"/>
</dbReference>
<keyword evidence="5 6" id="KW-0804">Transcription</keyword>
<dbReference type="Gene3D" id="1.10.10.200">
    <property type="match status" value="1"/>
</dbReference>
<keyword evidence="4 6" id="KW-0238">DNA-binding</keyword>
<gene>
    <name evidence="9" type="ORF">P8V03_02030</name>
</gene>
<dbReference type="NCBIfam" id="NF009044">
    <property type="entry name" value="PRK12378.1"/>
    <property type="match status" value="1"/>
</dbReference>
<keyword evidence="3 6" id="KW-0805">Transcription regulation</keyword>
<evidence type="ECO:0000256" key="2">
    <source>
        <dbReference type="ARBA" id="ARBA00022490"/>
    </source>
</evidence>
<proteinExistence type="inferred from homology"/>
<evidence type="ECO:0000256" key="6">
    <source>
        <dbReference type="HAMAP-Rule" id="MF_00693"/>
    </source>
</evidence>
<comment type="caution">
    <text evidence="9">The sequence shown here is derived from an EMBL/GenBank/DDBJ whole genome shotgun (WGS) entry which is preliminary data.</text>
</comment>
<dbReference type="InterPro" id="IPR017856">
    <property type="entry name" value="Integrase-like_N"/>
</dbReference>
<dbReference type="Gene3D" id="3.30.70.980">
    <property type="match status" value="2"/>
</dbReference>
<dbReference type="RefSeq" id="WP_261671899.1">
    <property type="nucleotide sequence ID" value="NZ_JARUJP010000001.1"/>
</dbReference>
<dbReference type="GO" id="GO:0003677">
    <property type="term" value="F:DNA binding"/>
    <property type="evidence" value="ECO:0007669"/>
    <property type="project" value="UniProtKB-KW"/>
</dbReference>
<dbReference type="Pfam" id="PF01709">
    <property type="entry name" value="Transcrip_reg"/>
    <property type="match status" value="1"/>
</dbReference>
<dbReference type="NCBIfam" id="NF001030">
    <property type="entry name" value="PRK00110.1"/>
    <property type="match status" value="1"/>
</dbReference>
<dbReference type="InterPro" id="IPR002876">
    <property type="entry name" value="Transcrip_reg_TACO1-like"/>
</dbReference>
<keyword evidence="2 6" id="KW-0963">Cytoplasm</keyword>
<reference evidence="9 10" key="1">
    <citation type="submission" date="2023-04" db="EMBL/GenBank/DDBJ databases">
        <title>Clostridium tannerae sp. nov., isolated from the fecal material of an alpaca.</title>
        <authorList>
            <person name="Miller S."/>
            <person name="Hendry M."/>
            <person name="King J."/>
            <person name="Sankaranarayanan K."/>
            <person name="Lawson P.A."/>
        </authorList>
    </citation>
    <scope>NUCLEOTIDE SEQUENCE [LARGE SCALE GENOMIC DNA]</scope>
    <source>
        <strain evidence="9 10">A1-XYC3</strain>
    </source>
</reference>
<dbReference type="InterPro" id="IPR049083">
    <property type="entry name" value="TACO1_YebC_N"/>
</dbReference>
<evidence type="ECO:0000256" key="5">
    <source>
        <dbReference type="ARBA" id="ARBA00023163"/>
    </source>
</evidence>
<evidence type="ECO:0000259" key="7">
    <source>
        <dbReference type="Pfam" id="PF01709"/>
    </source>
</evidence>
<feature type="domain" description="TACO1/YebC-like second and third" evidence="7">
    <location>
        <begin position="82"/>
        <end position="238"/>
    </location>
</feature>
<dbReference type="EMBL" id="JARUJP010000001">
    <property type="protein sequence ID" value="MDW8799928.1"/>
    <property type="molecule type" value="Genomic_DNA"/>
</dbReference>
<evidence type="ECO:0000313" key="10">
    <source>
        <dbReference type="Proteomes" id="UP001281656"/>
    </source>
</evidence>
<accession>A0ABU4JPP0</accession>
<dbReference type="PANTHER" id="PTHR12532:SF6">
    <property type="entry name" value="TRANSCRIPTIONAL REGULATORY PROTEIN YEBC-RELATED"/>
    <property type="match status" value="1"/>
</dbReference>
<dbReference type="HAMAP" id="MF_00693">
    <property type="entry name" value="Transcrip_reg_TACO1"/>
    <property type="match status" value="1"/>
</dbReference>
<dbReference type="Proteomes" id="UP001281656">
    <property type="component" value="Unassembled WGS sequence"/>
</dbReference>
<feature type="domain" description="TACO1/YebC-like N-terminal" evidence="8">
    <location>
        <begin position="5"/>
        <end position="76"/>
    </location>
</feature>
<dbReference type="InterPro" id="IPR029072">
    <property type="entry name" value="YebC-like"/>
</dbReference>
<dbReference type="NCBIfam" id="TIGR01033">
    <property type="entry name" value="YebC/PmpR family DNA-binding transcriptional regulator"/>
    <property type="match status" value="1"/>
</dbReference>
<dbReference type="InterPro" id="IPR026564">
    <property type="entry name" value="Transcrip_reg_TACO1-like_dom3"/>
</dbReference>
<evidence type="ECO:0000313" key="9">
    <source>
        <dbReference type="EMBL" id="MDW8799928.1"/>
    </source>
</evidence>